<keyword evidence="1 3" id="KW-0963">Cytoplasm</keyword>
<dbReference type="PROSITE" id="PS01317">
    <property type="entry name" value="SSRP"/>
    <property type="match status" value="1"/>
</dbReference>
<gene>
    <name evidence="3 5" type="primary">smpB</name>
    <name evidence="5" type="ORF">ET989_08555</name>
</gene>
<evidence type="ECO:0000313" key="6">
    <source>
        <dbReference type="Proteomes" id="UP000292373"/>
    </source>
</evidence>
<dbReference type="InterPro" id="IPR020081">
    <property type="entry name" value="SsrA-bd_prot_CS"/>
</dbReference>
<dbReference type="Gene3D" id="2.40.280.10">
    <property type="match status" value="1"/>
</dbReference>
<dbReference type="GO" id="GO:0005829">
    <property type="term" value="C:cytosol"/>
    <property type="evidence" value="ECO:0007669"/>
    <property type="project" value="TreeGrafter"/>
</dbReference>
<keyword evidence="2 3" id="KW-0694">RNA-binding</keyword>
<organism evidence="5 6">
    <name type="scientific">Propioniciclava sinopodophylli</name>
    <dbReference type="NCBI Taxonomy" id="1837344"/>
    <lineage>
        <taxon>Bacteria</taxon>
        <taxon>Bacillati</taxon>
        <taxon>Actinomycetota</taxon>
        <taxon>Actinomycetes</taxon>
        <taxon>Propionibacteriales</taxon>
        <taxon>Propionibacteriaceae</taxon>
        <taxon>Propioniciclava</taxon>
    </lineage>
</organism>
<comment type="subcellular location">
    <subcellularLocation>
        <location evidence="3">Cytoplasm</location>
    </subcellularLocation>
    <text evidence="3">The tmRNA-SmpB complex associates with stalled 70S ribosomes.</text>
</comment>
<dbReference type="PANTHER" id="PTHR30308">
    <property type="entry name" value="TMRNA-BINDING COMPONENT OF TRANS-TRANSLATION TAGGING COMPLEX"/>
    <property type="match status" value="1"/>
</dbReference>
<proteinExistence type="inferred from homology"/>
<dbReference type="InterPro" id="IPR000037">
    <property type="entry name" value="SsrA-bd_prot"/>
</dbReference>
<dbReference type="GO" id="GO:0003723">
    <property type="term" value="F:RNA binding"/>
    <property type="evidence" value="ECO:0007669"/>
    <property type="project" value="UniProtKB-UniRule"/>
</dbReference>
<dbReference type="RefSeq" id="WP_131168153.1">
    <property type="nucleotide sequence ID" value="NZ_SDMQ01000007.1"/>
</dbReference>
<comment type="similarity">
    <text evidence="3">Belongs to the SmpB family.</text>
</comment>
<keyword evidence="6" id="KW-1185">Reference proteome</keyword>
<evidence type="ECO:0000256" key="4">
    <source>
        <dbReference type="SAM" id="MobiDB-lite"/>
    </source>
</evidence>
<evidence type="ECO:0000256" key="1">
    <source>
        <dbReference type="ARBA" id="ARBA00022490"/>
    </source>
</evidence>
<feature type="compositionally biased region" description="Basic and acidic residues" evidence="4">
    <location>
        <begin position="137"/>
        <end position="146"/>
    </location>
</feature>
<dbReference type="GO" id="GO:0070929">
    <property type="term" value="P:trans-translation"/>
    <property type="evidence" value="ECO:0007669"/>
    <property type="project" value="UniProtKB-UniRule"/>
</dbReference>
<dbReference type="OrthoDB" id="9805462at2"/>
<dbReference type="InterPro" id="IPR023620">
    <property type="entry name" value="SmpB"/>
</dbReference>
<comment type="caution">
    <text evidence="5">The sequence shown here is derived from an EMBL/GenBank/DDBJ whole genome shotgun (WGS) entry which is preliminary data.</text>
</comment>
<dbReference type="Proteomes" id="UP000292373">
    <property type="component" value="Unassembled WGS sequence"/>
</dbReference>
<feature type="region of interest" description="Disordered" evidence="4">
    <location>
        <begin position="137"/>
        <end position="157"/>
    </location>
</feature>
<dbReference type="SUPFAM" id="SSF74982">
    <property type="entry name" value="Small protein B (SmpB)"/>
    <property type="match status" value="1"/>
</dbReference>
<evidence type="ECO:0000256" key="3">
    <source>
        <dbReference type="HAMAP-Rule" id="MF_00023"/>
    </source>
</evidence>
<accession>A0A4Q9KDJ4</accession>
<evidence type="ECO:0000256" key="2">
    <source>
        <dbReference type="ARBA" id="ARBA00022884"/>
    </source>
</evidence>
<protein>
    <recommendedName>
        <fullName evidence="3">SsrA-binding protein</fullName>
    </recommendedName>
    <alternativeName>
        <fullName evidence="3">Small protein B</fullName>
    </alternativeName>
</protein>
<dbReference type="NCBIfam" id="NF003843">
    <property type="entry name" value="PRK05422.1"/>
    <property type="match status" value="1"/>
</dbReference>
<dbReference type="GO" id="GO:0070930">
    <property type="term" value="P:trans-translation-dependent protein tagging"/>
    <property type="evidence" value="ECO:0007669"/>
    <property type="project" value="TreeGrafter"/>
</dbReference>
<evidence type="ECO:0000313" key="5">
    <source>
        <dbReference type="EMBL" id="TBT84731.1"/>
    </source>
</evidence>
<name>A0A4Q9KDJ4_9ACTN</name>
<sequence>MPRPEGRVLVAQNKKARHDYHIGDRVEAGLVLLGTEVKSLRAGRASLTDGFATIDDGEVWLRGVNIPEYKFGTHSHGPTRNRKLLLHRREIAKLEKEVANSGRTLVPLSIYFSDGYAKVEIAVATGKKDWDKRQTIAERDANREAQRALASRNKRGR</sequence>
<dbReference type="HAMAP" id="MF_00023">
    <property type="entry name" value="SmpB"/>
    <property type="match status" value="1"/>
</dbReference>
<comment type="function">
    <text evidence="3">Required for rescue of stalled ribosomes mediated by trans-translation. Binds to transfer-messenger RNA (tmRNA), required for stable association of tmRNA with ribosomes. tmRNA and SmpB together mimic tRNA shape, replacing the anticodon stem-loop with SmpB. tmRNA is encoded by the ssrA gene; the 2 termini fold to resemble tRNA(Ala) and it encodes a 'tag peptide', a short internal open reading frame. During trans-translation Ala-aminoacylated tmRNA acts like a tRNA, entering the A-site of stalled ribosomes, displacing the stalled mRNA. The ribosome then switches to translate the ORF on the tmRNA; the nascent peptide is terminated with the 'tag peptide' encoded by the tmRNA and targeted for degradation. The ribosome is freed to recommence translation, which seems to be the essential function of trans-translation.</text>
</comment>
<dbReference type="CDD" id="cd09294">
    <property type="entry name" value="SmpB"/>
    <property type="match status" value="1"/>
</dbReference>
<dbReference type="PANTHER" id="PTHR30308:SF2">
    <property type="entry name" value="SSRA-BINDING PROTEIN"/>
    <property type="match status" value="1"/>
</dbReference>
<dbReference type="AlphaFoldDB" id="A0A4Q9KDJ4"/>
<dbReference type="EMBL" id="SDMQ01000007">
    <property type="protein sequence ID" value="TBT84731.1"/>
    <property type="molecule type" value="Genomic_DNA"/>
</dbReference>
<reference evidence="5 6" key="1">
    <citation type="submission" date="2019-01" db="EMBL/GenBank/DDBJ databases">
        <title>Lactibacter flavus gen. nov., sp. nov., a novel bacterium of the family Propionibacteriaceae isolated from raw milk and dairy products.</title>
        <authorList>
            <person name="Huptas C."/>
            <person name="Wenning M."/>
            <person name="Breitenwieser F."/>
            <person name="Doll E."/>
            <person name="Von Neubeck M."/>
            <person name="Busse H.-J."/>
            <person name="Scherer S."/>
        </authorList>
    </citation>
    <scope>NUCLEOTIDE SEQUENCE [LARGE SCALE GENOMIC DNA]</scope>
    <source>
        <strain evidence="5 6">KCTC 33808</strain>
    </source>
</reference>
<dbReference type="NCBIfam" id="TIGR00086">
    <property type="entry name" value="smpB"/>
    <property type="match status" value="1"/>
</dbReference>
<dbReference type="Pfam" id="PF01668">
    <property type="entry name" value="SmpB"/>
    <property type="match status" value="1"/>
</dbReference>